<dbReference type="PROSITE" id="PS51318">
    <property type="entry name" value="TAT"/>
    <property type="match status" value="1"/>
</dbReference>
<keyword evidence="1" id="KW-0732">Signal</keyword>
<dbReference type="Proteomes" id="UP001597168">
    <property type="component" value="Unassembled WGS sequence"/>
</dbReference>
<evidence type="ECO:0000313" key="2">
    <source>
        <dbReference type="EMBL" id="MFD1146461.1"/>
    </source>
</evidence>
<feature type="chain" id="PRO_5046400722" evidence="1">
    <location>
        <begin position="42"/>
        <end position="133"/>
    </location>
</feature>
<keyword evidence="3" id="KW-1185">Reference proteome</keyword>
<accession>A0ABW3QNN6</accession>
<evidence type="ECO:0000256" key="1">
    <source>
        <dbReference type="SAM" id="SignalP"/>
    </source>
</evidence>
<dbReference type="EMBL" id="JBHTLK010000013">
    <property type="protein sequence ID" value="MFD1146461.1"/>
    <property type="molecule type" value="Genomic_DNA"/>
</dbReference>
<name>A0ABW3QNN6_9PSEU</name>
<sequence>MTEHHSTAPRTSRRHRGAFLAAATFAAIAALPTASAIPAQAAIDGYIDNSYGTVTFNSYGERLGVCDKRADAHSVTAKLYNDNWTLRASVKDIDGAEMGCHGVNLDIAEGTPLWLTQCVSDGLGCTPPQRVEA</sequence>
<reference evidence="3" key="1">
    <citation type="journal article" date="2019" name="Int. J. Syst. Evol. Microbiol.">
        <title>The Global Catalogue of Microorganisms (GCM) 10K type strain sequencing project: providing services to taxonomists for standard genome sequencing and annotation.</title>
        <authorList>
            <consortium name="The Broad Institute Genomics Platform"/>
            <consortium name="The Broad Institute Genome Sequencing Center for Infectious Disease"/>
            <person name="Wu L."/>
            <person name="Ma J."/>
        </authorList>
    </citation>
    <scope>NUCLEOTIDE SEQUENCE [LARGE SCALE GENOMIC DNA]</scope>
    <source>
        <strain evidence="3">CCUG 60214</strain>
    </source>
</reference>
<protein>
    <submittedName>
        <fullName evidence="2">Uncharacterized protein</fullName>
    </submittedName>
</protein>
<comment type="caution">
    <text evidence="2">The sequence shown here is derived from an EMBL/GenBank/DDBJ whole genome shotgun (WGS) entry which is preliminary data.</text>
</comment>
<dbReference type="InterPro" id="IPR006311">
    <property type="entry name" value="TAT_signal"/>
</dbReference>
<proteinExistence type="predicted"/>
<dbReference type="RefSeq" id="WP_380720250.1">
    <property type="nucleotide sequence ID" value="NZ_JBHTLK010000013.1"/>
</dbReference>
<feature type="signal peptide" evidence="1">
    <location>
        <begin position="1"/>
        <end position="41"/>
    </location>
</feature>
<gene>
    <name evidence="2" type="ORF">ACFQ3T_04925</name>
</gene>
<evidence type="ECO:0000313" key="3">
    <source>
        <dbReference type="Proteomes" id="UP001597168"/>
    </source>
</evidence>
<organism evidence="2 3">
    <name type="scientific">Saccharothrix hoggarensis</name>
    <dbReference type="NCBI Taxonomy" id="913853"/>
    <lineage>
        <taxon>Bacteria</taxon>
        <taxon>Bacillati</taxon>
        <taxon>Actinomycetota</taxon>
        <taxon>Actinomycetes</taxon>
        <taxon>Pseudonocardiales</taxon>
        <taxon>Pseudonocardiaceae</taxon>
        <taxon>Saccharothrix</taxon>
    </lineage>
</organism>